<gene>
    <name evidence="2" type="ORF">SAMN04487940_1433</name>
</gene>
<dbReference type="PANTHER" id="PTHR36566">
    <property type="entry name" value="NICKEL INSERTION PROTEIN-RELATED"/>
    <property type="match status" value="1"/>
</dbReference>
<dbReference type="Gene3D" id="3.30.70.1380">
    <property type="entry name" value="Transcriptional regulatory protein pf0864 domain like"/>
    <property type="match status" value="1"/>
</dbReference>
<evidence type="ECO:0008006" key="4">
    <source>
        <dbReference type="Google" id="ProtNLM"/>
    </source>
</evidence>
<keyword evidence="3" id="KW-1185">Reference proteome</keyword>
<dbReference type="RefSeq" id="WP_074840533.1">
    <property type="nucleotide sequence ID" value="NZ_CATLQZ010000035.1"/>
</dbReference>
<keyword evidence="1" id="KW-0533">Nickel</keyword>
<dbReference type="Pfam" id="PF01969">
    <property type="entry name" value="Ni_insertion"/>
    <property type="match status" value="1"/>
</dbReference>
<accession>A0A975ZR73</accession>
<evidence type="ECO:0000313" key="3">
    <source>
        <dbReference type="Proteomes" id="UP000182932"/>
    </source>
</evidence>
<protein>
    <recommendedName>
        <fullName evidence="4">Nickel insertion protein</fullName>
    </recommendedName>
</protein>
<dbReference type="InterPro" id="IPR002822">
    <property type="entry name" value="Ni_insertion"/>
</dbReference>
<evidence type="ECO:0000313" key="2">
    <source>
        <dbReference type="EMBL" id="SEK11820.1"/>
    </source>
</evidence>
<proteinExistence type="predicted"/>
<dbReference type="AlphaFoldDB" id="A0A975ZR73"/>
<dbReference type="Proteomes" id="UP000182932">
    <property type="component" value="Unassembled WGS sequence"/>
</dbReference>
<name>A0A975ZR73_9RHOB</name>
<comment type="caution">
    <text evidence="2">The sequence shown here is derived from an EMBL/GenBank/DDBJ whole genome shotgun (WGS) entry which is preliminary data.</text>
</comment>
<sequence length="405" mass="43710">MSRRIHLDPVGGISGDMFLAAVLDVHPHWAAELPGVLETLGIGAKLRLEHRPHDNGILTGSRMLIEETGDADHHHGHEHYHHVHSTFRAIKQLIEGSDLAPGVIHRAVDIFRLLAEAEAQVHGTSIEDVAFHEVGALDSIADITLAAHLLEKLGADHWSVGAIPMGSGRVNTQHGPLPVPAPATLLLLTGLPLIDDGIPGERVTPTGAAILKHLAPEFGGPRQPMRLSASGTGFGAKTWPDLPNILRLKEFESLRPTLADRVSVLEFEIDDQTPEDLAVGLEALRATEGVLDVINAAVCGKKGRQAQAIRILARPERQEEVIRVCYDQTTTLGVRHHHVDRSTLPRRAAQQDGLRVKLAERPGATTAKVEMDDLMTHHPSHAERNAAGHRTAAAAIAAQDEEATT</sequence>
<organism evidence="2 3">
    <name type="scientific">Marinovum algicola</name>
    <dbReference type="NCBI Taxonomy" id="42444"/>
    <lineage>
        <taxon>Bacteria</taxon>
        <taxon>Pseudomonadati</taxon>
        <taxon>Pseudomonadota</taxon>
        <taxon>Alphaproteobacteria</taxon>
        <taxon>Rhodobacterales</taxon>
        <taxon>Roseobacteraceae</taxon>
        <taxon>Marinovum</taxon>
    </lineage>
</organism>
<dbReference type="GeneID" id="80821265"/>
<reference evidence="2 3" key="1">
    <citation type="submission" date="2016-10" db="EMBL/GenBank/DDBJ databases">
        <authorList>
            <person name="Varghese N."/>
            <person name="Submissions S."/>
        </authorList>
    </citation>
    <scope>NUCLEOTIDE SEQUENCE [LARGE SCALE GENOMIC DNA]</scope>
    <source>
        <strain evidence="2 3">FF3</strain>
    </source>
</reference>
<dbReference type="PANTHER" id="PTHR36566:SF1">
    <property type="entry name" value="PYRIDINIUM-3,5-BISTHIOCARBOXYLIC ACID MONONUCLEOTIDE NICKEL INSERTION PROTEIN"/>
    <property type="match status" value="1"/>
</dbReference>
<evidence type="ECO:0000256" key="1">
    <source>
        <dbReference type="ARBA" id="ARBA00022596"/>
    </source>
</evidence>
<dbReference type="EMBL" id="FNYY01000043">
    <property type="protein sequence ID" value="SEK11820.1"/>
    <property type="molecule type" value="Genomic_DNA"/>
</dbReference>